<dbReference type="EMBL" id="CP058316">
    <property type="protein sequence ID" value="QLD11374.1"/>
    <property type="molecule type" value="Genomic_DNA"/>
</dbReference>
<gene>
    <name evidence="1" type="ORF">HW566_06050</name>
</gene>
<accession>A0A7D5ISJ3</accession>
<name>A0A7D5ISJ3_9MICO</name>
<protein>
    <submittedName>
        <fullName evidence="1">Uncharacterized protein</fullName>
    </submittedName>
</protein>
<organism evidence="1 2">
    <name type="scientific">Microbacterium oleivorans</name>
    <dbReference type="NCBI Taxonomy" id="273677"/>
    <lineage>
        <taxon>Bacteria</taxon>
        <taxon>Bacillati</taxon>
        <taxon>Actinomycetota</taxon>
        <taxon>Actinomycetes</taxon>
        <taxon>Micrococcales</taxon>
        <taxon>Microbacteriaceae</taxon>
        <taxon>Microbacterium</taxon>
    </lineage>
</organism>
<evidence type="ECO:0000313" key="1">
    <source>
        <dbReference type="EMBL" id="QLD11374.1"/>
    </source>
</evidence>
<sequence>MTEPTEFLAHTADDCAADRVDVTEHEEQDITTLHCVDCGAHAAYKPDGTQLAQPDQGGAMTGVKQGAAYDGIGFTIPTGNEGSNAQREWKNLLKKNGH</sequence>
<proteinExistence type="predicted"/>
<dbReference type="AlphaFoldDB" id="A0A7D5ISJ3"/>
<dbReference type="RefSeq" id="WP_178011270.1">
    <property type="nucleotide sequence ID" value="NZ_CP058316.1"/>
</dbReference>
<dbReference type="Proteomes" id="UP000509638">
    <property type="component" value="Chromosome"/>
</dbReference>
<reference evidence="1 2" key="1">
    <citation type="submission" date="2020-06" db="EMBL/GenBank/DDBJ databases">
        <authorList>
            <person name="Jo H."/>
        </authorList>
    </citation>
    <scope>NUCLEOTIDE SEQUENCE [LARGE SCALE GENOMIC DNA]</scope>
    <source>
        <strain evidence="1 2">I46</strain>
    </source>
</reference>
<evidence type="ECO:0000313" key="2">
    <source>
        <dbReference type="Proteomes" id="UP000509638"/>
    </source>
</evidence>